<evidence type="ECO:0000259" key="10">
    <source>
        <dbReference type="Pfam" id="PF02602"/>
    </source>
</evidence>
<organism evidence="11 12">
    <name type="scientific">Thalassolituus maritimus</name>
    <dbReference type="NCBI Taxonomy" id="484498"/>
    <lineage>
        <taxon>Bacteria</taxon>
        <taxon>Pseudomonadati</taxon>
        <taxon>Pseudomonadota</taxon>
        <taxon>Gammaproteobacteria</taxon>
        <taxon>Oceanospirillales</taxon>
        <taxon>Oceanospirillaceae</taxon>
        <taxon>Thalassolituus</taxon>
    </lineage>
</organism>
<evidence type="ECO:0000256" key="3">
    <source>
        <dbReference type="ARBA" id="ARBA00013109"/>
    </source>
</evidence>
<dbReference type="InterPro" id="IPR039793">
    <property type="entry name" value="UROS/Hem4"/>
</dbReference>
<keyword evidence="5 9" id="KW-0627">Porphyrin biosynthesis</keyword>
<comment type="caution">
    <text evidence="11">The sequence shown here is derived from an EMBL/GenBank/DDBJ whole genome shotgun (WGS) entry which is preliminary data.</text>
</comment>
<dbReference type="PANTHER" id="PTHR38042">
    <property type="entry name" value="UROPORPHYRINOGEN-III SYNTHASE, CHLOROPLASTIC"/>
    <property type="match status" value="1"/>
</dbReference>
<sequence length="253" mass="28107">MDTAVVITRPADQADELLSQVKDMGLDVRHHPLIDITRFEDDDSGPARSIRQAILNIDQYQAVIAISQNAAESGLSWLDDYWPQHPVGIRWYAVGPTTAESLRQAGLPVEMPVDQFDSEGVLALPSLQAVDDEKILIWRGVGGRETLANILRERGAQVDYAELYERRQIDWAAQDWERTLRSSPVLVLSSGQALAIAQQQVPDIATRVRAIIVPSERVATYAREQGCTDVVVAASARNEDTLHSLRAWFAANR</sequence>
<comment type="catalytic activity">
    <reaction evidence="8 9">
        <text>hydroxymethylbilane = uroporphyrinogen III + H2O</text>
        <dbReference type="Rhea" id="RHEA:18965"/>
        <dbReference type="ChEBI" id="CHEBI:15377"/>
        <dbReference type="ChEBI" id="CHEBI:57308"/>
        <dbReference type="ChEBI" id="CHEBI:57845"/>
        <dbReference type="EC" id="4.2.1.75"/>
    </reaction>
</comment>
<dbReference type="EMBL" id="BAABWH010000002">
    <property type="protein sequence ID" value="GAA6144917.1"/>
    <property type="molecule type" value="Genomic_DNA"/>
</dbReference>
<evidence type="ECO:0000256" key="1">
    <source>
        <dbReference type="ARBA" id="ARBA00004772"/>
    </source>
</evidence>
<dbReference type="Proteomes" id="UP001481413">
    <property type="component" value="Unassembled WGS sequence"/>
</dbReference>
<comment type="similarity">
    <text evidence="2 9">Belongs to the uroporphyrinogen-III synthase family.</text>
</comment>
<dbReference type="CDD" id="cd06578">
    <property type="entry name" value="HemD"/>
    <property type="match status" value="1"/>
</dbReference>
<evidence type="ECO:0000256" key="4">
    <source>
        <dbReference type="ARBA" id="ARBA00023239"/>
    </source>
</evidence>
<name>A0ABP9ZXQ4_9GAMM</name>
<comment type="function">
    <text evidence="6 9">Catalyzes cyclization of the linear tetrapyrrole, hydroxymethylbilane, to the macrocyclic uroporphyrinogen III.</text>
</comment>
<dbReference type="RefSeq" id="WP_353293853.1">
    <property type="nucleotide sequence ID" value="NZ_BAABWH010000002.1"/>
</dbReference>
<dbReference type="PANTHER" id="PTHR38042:SF1">
    <property type="entry name" value="UROPORPHYRINOGEN-III SYNTHASE, CHLOROPLASTIC"/>
    <property type="match status" value="1"/>
</dbReference>
<dbReference type="InterPro" id="IPR036108">
    <property type="entry name" value="4pyrrol_syn_uPrphyn_synt_sf"/>
</dbReference>
<evidence type="ECO:0000256" key="6">
    <source>
        <dbReference type="ARBA" id="ARBA00037589"/>
    </source>
</evidence>
<evidence type="ECO:0000256" key="2">
    <source>
        <dbReference type="ARBA" id="ARBA00008133"/>
    </source>
</evidence>
<protein>
    <recommendedName>
        <fullName evidence="7 9">Uroporphyrinogen-III synthase</fullName>
        <ecNumber evidence="3 9">4.2.1.75</ecNumber>
    </recommendedName>
</protein>
<evidence type="ECO:0000256" key="8">
    <source>
        <dbReference type="ARBA" id="ARBA00048617"/>
    </source>
</evidence>
<comment type="pathway">
    <text evidence="1 9">Porphyrin-containing compound metabolism; protoporphyrin-IX biosynthesis; coproporphyrinogen-III from 5-aminolevulinate: step 3/4.</text>
</comment>
<dbReference type="InterPro" id="IPR003754">
    <property type="entry name" value="4pyrrol_synth_uPrphyn_synth"/>
</dbReference>
<evidence type="ECO:0000313" key="12">
    <source>
        <dbReference type="Proteomes" id="UP001481413"/>
    </source>
</evidence>
<evidence type="ECO:0000256" key="9">
    <source>
        <dbReference type="RuleBase" id="RU366031"/>
    </source>
</evidence>
<dbReference type="Pfam" id="PF02602">
    <property type="entry name" value="HEM4"/>
    <property type="match status" value="1"/>
</dbReference>
<keyword evidence="12" id="KW-1185">Reference proteome</keyword>
<feature type="domain" description="Tetrapyrrole biosynthesis uroporphyrinogen III synthase" evidence="10">
    <location>
        <begin position="16"/>
        <end position="240"/>
    </location>
</feature>
<dbReference type="Gene3D" id="3.40.50.10090">
    <property type="match status" value="2"/>
</dbReference>
<evidence type="ECO:0000256" key="7">
    <source>
        <dbReference type="ARBA" id="ARBA00040167"/>
    </source>
</evidence>
<reference evidence="11 12" key="1">
    <citation type="submission" date="2024-04" db="EMBL/GenBank/DDBJ databases">
        <title>Draft genome sequence of Thalassolituus maritimus NBRC 116585.</title>
        <authorList>
            <person name="Miyakawa T."/>
            <person name="Kusuya Y."/>
            <person name="Miura T."/>
        </authorList>
    </citation>
    <scope>NUCLEOTIDE SEQUENCE [LARGE SCALE GENOMIC DNA]</scope>
    <source>
        <strain evidence="11 12">5NW40-0001</strain>
    </source>
</reference>
<keyword evidence="4 9" id="KW-0456">Lyase</keyword>
<accession>A0ABP9ZXQ4</accession>
<gene>
    <name evidence="11" type="ORF">NBRC116585_10340</name>
</gene>
<dbReference type="EC" id="4.2.1.75" evidence="3 9"/>
<dbReference type="SUPFAM" id="SSF69618">
    <property type="entry name" value="HemD-like"/>
    <property type="match status" value="1"/>
</dbReference>
<evidence type="ECO:0000313" key="11">
    <source>
        <dbReference type="EMBL" id="GAA6144917.1"/>
    </source>
</evidence>
<evidence type="ECO:0000256" key="5">
    <source>
        <dbReference type="ARBA" id="ARBA00023244"/>
    </source>
</evidence>
<proteinExistence type="inferred from homology"/>